<protein>
    <submittedName>
        <fullName evidence="3">DUF1499 domain-containing protein</fullName>
    </submittedName>
</protein>
<evidence type="ECO:0000313" key="3">
    <source>
        <dbReference type="EMBL" id="MXO84021.1"/>
    </source>
</evidence>
<comment type="caution">
    <text evidence="3">The sequence shown here is derived from an EMBL/GenBank/DDBJ whole genome shotgun (WGS) entry which is preliminary data.</text>
</comment>
<feature type="region of interest" description="Disordered" evidence="1">
    <location>
        <begin position="265"/>
        <end position="309"/>
    </location>
</feature>
<keyword evidence="2" id="KW-0812">Transmembrane</keyword>
<keyword evidence="4" id="KW-1185">Reference proteome</keyword>
<evidence type="ECO:0000313" key="4">
    <source>
        <dbReference type="Proteomes" id="UP000460290"/>
    </source>
</evidence>
<gene>
    <name evidence="3" type="ORF">GRI35_11655</name>
</gene>
<keyword evidence="2" id="KW-0472">Membrane</keyword>
<dbReference type="EMBL" id="WTYZ01000001">
    <property type="protein sequence ID" value="MXO84021.1"/>
    <property type="molecule type" value="Genomic_DNA"/>
</dbReference>
<evidence type="ECO:0000256" key="1">
    <source>
        <dbReference type="SAM" id="MobiDB-lite"/>
    </source>
</evidence>
<proteinExistence type="predicted"/>
<accession>A0A844Z5U4</accession>
<feature type="compositionally biased region" description="Polar residues" evidence="1">
    <location>
        <begin position="298"/>
        <end position="309"/>
    </location>
</feature>
<name>A0A844Z5U4_9SPHN</name>
<reference evidence="3 4" key="1">
    <citation type="submission" date="2019-12" db="EMBL/GenBank/DDBJ databases">
        <title>Genomic-based taxomic classification of the family Erythrobacteraceae.</title>
        <authorList>
            <person name="Xu L."/>
        </authorList>
    </citation>
    <scope>NUCLEOTIDE SEQUENCE [LARGE SCALE GENOMIC DNA]</scope>
    <source>
        <strain evidence="3 4">KCTC 42006</strain>
    </source>
</reference>
<dbReference type="RefSeq" id="WP_160614309.1">
    <property type="nucleotide sequence ID" value="NZ_JAUFQM010000001.1"/>
</dbReference>
<sequence>MNILKKTPRLALLLAIFLLVWFAVAMFGAKLGMIDKLFAFGTMTIQWGMIGAGVVAVLAIIGLVVALISKPKGNWMAALLALLVPLGFAGGLMGLQSTAGSVPFIYDITTNTADAPQFSDAMVEARADSGENVNELLDFNVPLGNYDKWAENADLKGVTAASLIADGYPDLETLTIDRAPADAIIAIKDAMDMRGFQNVTVDEDAGIVEGTAVVFWYGFEDDVVARVRATETGSSIDFRSTSRLGTSDLGVNAERITDLSKAVEDRLDKDFPKMEPVVVETPESSDGEPDGSAGAPLQENQPEDGTQSE</sequence>
<dbReference type="AlphaFoldDB" id="A0A844Z5U4"/>
<feature type="transmembrane region" description="Helical" evidence="2">
    <location>
        <begin position="75"/>
        <end position="95"/>
    </location>
</feature>
<dbReference type="Pfam" id="PF07386">
    <property type="entry name" value="DUF1499"/>
    <property type="match status" value="1"/>
</dbReference>
<dbReference type="InterPro" id="IPR010865">
    <property type="entry name" value="DUF1499"/>
</dbReference>
<evidence type="ECO:0000256" key="2">
    <source>
        <dbReference type="SAM" id="Phobius"/>
    </source>
</evidence>
<dbReference type="OrthoDB" id="1523552at2"/>
<feature type="transmembrane region" description="Helical" evidence="2">
    <location>
        <begin position="44"/>
        <end position="68"/>
    </location>
</feature>
<organism evidence="3 4">
    <name type="scientific">Pontixanthobacter aestiaquae</name>
    <dbReference type="NCBI Taxonomy" id="1509367"/>
    <lineage>
        <taxon>Bacteria</taxon>
        <taxon>Pseudomonadati</taxon>
        <taxon>Pseudomonadota</taxon>
        <taxon>Alphaproteobacteria</taxon>
        <taxon>Sphingomonadales</taxon>
        <taxon>Erythrobacteraceae</taxon>
        <taxon>Pontixanthobacter</taxon>
    </lineage>
</organism>
<dbReference type="Proteomes" id="UP000460290">
    <property type="component" value="Unassembled WGS sequence"/>
</dbReference>
<keyword evidence="2" id="KW-1133">Transmembrane helix</keyword>